<name>A0A1H7VAN3_9BACT</name>
<proteinExistence type="predicted"/>
<sequence length="98" mass="11174">MNRPITITLEGVQYMIDIDMERQSSNIIYHVKPPQHLTTDIPASFDIVQKEDGDMPCYDQQQALTEKGKQIMDVICKQLQQLPPQFKGGKNQKIGEQG</sequence>
<dbReference type="EMBL" id="FOBB01000003">
    <property type="protein sequence ID" value="SEM05998.1"/>
    <property type="molecule type" value="Genomic_DNA"/>
</dbReference>
<dbReference type="STRING" id="573321.SAMN04488505_103262"/>
<dbReference type="AlphaFoldDB" id="A0A1H7VAN3"/>
<evidence type="ECO:0000313" key="2">
    <source>
        <dbReference type="Proteomes" id="UP000198984"/>
    </source>
</evidence>
<dbReference type="OrthoDB" id="673218at2"/>
<protein>
    <submittedName>
        <fullName evidence="1">Uncharacterized protein</fullName>
    </submittedName>
</protein>
<dbReference type="Proteomes" id="UP000198984">
    <property type="component" value="Unassembled WGS sequence"/>
</dbReference>
<keyword evidence="2" id="KW-1185">Reference proteome</keyword>
<accession>A0A1H7VAN3</accession>
<evidence type="ECO:0000313" key="1">
    <source>
        <dbReference type="EMBL" id="SEM05998.1"/>
    </source>
</evidence>
<dbReference type="RefSeq" id="WP_089912731.1">
    <property type="nucleotide sequence ID" value="NZ_FOBB01000003.1"/>
</dbReference>
<gene>
    <name evidence="1" type="ORF">SAMN04488505_103262</name>
</gene>
<reference evidence="1 2" key="1">
    <citation type="submission" date="2016-10" db="EMBL/GenBank/DDBJ databases">
        <authorList>
            <person name="de Groot N.N."/>
        </authorList>
    </citation>
    <scope>NUCLEOTIDE SEQUENCE [LARGE SCALE GENOMIC DNA]</scope>
    <source>
        <strain evidence="1 2">DSM 21039</strain>
    </source>
</reference>
<organism evidence="1 2">
    <name type="scientific">Chitinophaga rupis</name>
    <dbReference type="NCBI Taxonomy" id="573321"/>
    <lineage>
        <taxon>Bacteria</taxon>
        <taxon>Pseudomonadati</taxon>
        <taxon>Bacteroidota</taxon>
        <taxon>Chitinophagia</taxon>
        <taxon>Chitinophagales</taxon>
        <taxon>Chitinophagaceae</taxon>
        <taxon>Chitinophaga</taxon>
    </lineage>
</organism>